<dbReference type="EMBL" id="LXQA010313133">
    <property type="protein sequence ID" value="MCI43119.1"/>
    <property type="molecule type" value="Genomic_DNA"/>
</dbReference>
<evidence type="ECO:0000313" key="2">
    <source>
        <dbReference type="Proteomes" id="UP000265520"/>
    </source>
</evidence>
<comment type="caution">
    <text evidence="1">The sequence shown here is derived from an EMBL/GenBank/DDBJ whole genome shotgun (WGS) entry which is preliminary data.</text>
</comment>
<reference evidence="1 2" key="1">
    <citation type="journal article" date="2018" name="Front. Plant Sci.">
        <title>Red Clover (Trifolium pratense) and Zigzag Clover (T. medium) - A Picture of Genomic Similarities and Differences.</title>
        <authorList>
            <person name="Dluhosova J."/>
            <person name="Istvanek J."/>
            <person name="Nedelnik J."/>
            <person name="Repkova J."/>
        </authorList>
    </citation>
    <scope>NUCLEOTIDE SEQUENCE [LARGE SCALE GENOMIC DNA]</scope>
    <source>
        <strain evidence="2">cv. 10/8</strain>
        <tissue evidence="1">Leaf</tissue>
    </source>
</reference>
<accession>A0A392S362</accession>
<evidence type="ECO:0000313" key="1">
    <source>
        <dbReference type="EMBL" id="MCI43119.1"/>
    </source>
</evidence>
<feature type="non-terminal residue" evidence="1">
    <location>
        <position position="1"/>
    </location>
</feature>
<dbReference type="AlphaFoldDB" id="A0A392S362"/>
<proteinExistence type="predicted"/>
<dbReference type="Proteomes" id="UP000265520">
    <property type="component" value="Unassembled WGS sequence"/>
</dbReference>
<sequence length="105" mass="11993">SAHGTAKDWEDNFEHDELLDTVTRTEINNELENNENERGTLLAGIVLANDLTEYKVLKWTIEKDAIIMDHTKKTSSSLDDVIKDLEDKLPNAVMRAKPAVNRRFL</sequence>
<organism evidence="1 2">
    <name type="scientific">Trifolium medium</name>
    <dbReference type="NCBI Taxonomy" id="97028"/>
    <lineage>
        <taxon>Eukaryota</taxon>
        <taxon>Viridiplantae</taxon>
        <taxon>Streptophyta</taxon>
        <taxon>Embryophyta</taxon>
        <taxon>Tracheophyta</taxon>
        <taxon>Spermatophyta</taxon>
        <taxon>Magnoliopsida</taxon>
        <taxon>eudicotyledons</taxon>
        <taxon>Gunneridae</taxon>
        <taxon>Pentapetalae</taxon>
        <taxon>rosids</taxon>
        <taxon>fabids</taxon>
        <taxon>Fabales</taxon>
        <taxon>Fabaceae</taxon>
        <taxon>Papilionoideae</taxon>
        <taxon>50 kb inversion clade</taxon>
        <taxon>NPAAA clade</taxon>
        <taxon>Hologalegina</taxon>
        <taxon>IRL clade</taxon>
        <taxon>Trifolieae</taxon>
        <taxon>Trifolium</taxon>
    </lineage>
</organism>
<protein>
    <submittedName>
        <fullName evidence="1">Uncharacterized protein</fullName>
    </submittedName>
</protein>
<keyword evidence="2" id="KW-1185">Reference proteome</keyword>
<name>A0A392S362_9FABA</name>